<name>A0A562PVW4_9BURK</name>
<dbReference type="InterPro" id="IPR036155">
    <property type="entry name" value="Crypto/Photolyase_N_sf"/>
</dbReference>
<feature type="binding site" evidence="5">
    <location>
        <position position="284"/>
    </location>
    <ligand>
        <name>FAD</name>
        <dbReference type="ChEBI" id="CHEBI:57692"/>
    </ligand>
</feature>
<dbReference type="AlphaFoldDB" id="A0A562PVW4"/>
<dbReference type="Pfam" id="PF00875">
    <property type="entry name" value="DNA_photolyase"/>
    <property type="match status" value="1"/>
</dbReference>
<comment type="cofactor">
    <cofactor evidence="5">
        <name>FAD</name>
        <dbReference type="ChEBI" id="CHEBI:57692"/>
    </cofactor>
    <text evidence="5">Binds 1 FAD per subunit.</text>
</comment>
<evidence type="ECO:0000256" key="6">
    <source>
        <dbReference type="PIRSR" id="PIRSR602081-2"/>
    </source>
</evidence>
<dbReference type="PROSITE" id="PS00691">
    <property type="entry name" value="DNA_PHOTOLYASES_1_2"/>
    <property type="match status" value="1"/>
</dbReference>
<reference evidence="10 11" key="1">
    <citation type="journal article" date="2015" name="Stand. Genomic Sci.">
        <title>Genomic Encyclopedia of Bacterial and Archaeal Type Strains, Phase III: the genomes of soil and plant-associated and newly described type strains.</title>
        <authorList>
            <person name="Whitman W.B."/>
            <person name="Woyke T."/>
            <person name="Klenk H.P."/>
            <person name="Zhou Y."/>
            <person name="Lilburn T.G."/>
            <person name="Beck B.J."/>
            <person name="De Vos P."/>
            <person name="Vandamme P."/>
            <person name="Eisen J.A."/>
            <person name="Garrity G."/>
            <person name="Hugenholtz P."/>
            <person name="Kyrpides N.C."/>
        </authorList>
    </citation>
    <scope>NUCLEOTIDE SEQUENCE [LARGE SCALE GENOMIC DNA]</scope>
    <source>
        <strain evidence="10 11">CGMCC 1.10685</strain>
    </source>
</reference>
<dbReference type="GO" id="GO:0071949">
    <property type="term" value="F:FAD binding"/>
    <property type="evidence" value="ECO:0007669"/>
    <property type="project" value="TreeGrafter"/>
</dbReference>
<keyword evidence="4 7" id="KW-0157">Chromophore</keyword>
<feature type="domain" description="Photolyase/cryptochrome alpha/beta" evidence="8">
    <location>
        <begin position="13"/>
        <end position="142"/>
    </location>
</feature>
<evidence type="ECO:0000313" key="12">
    <source>
        <dbReference type="Proteomes" id="UP000437862"/>
    </source>
</evidence>
<evidence type="ECO:0000313" key="10">
    <source>
        <dbReference type="EMBL" id="TWI48574.1"/>
    </source>
</evidence>
<dbReference type="InterPro" id="IPR036134">
    <property type="entry name" value="Crypto/Photolyase_FAD-like_sf"/>
</dbReference>
<dbReference type="InterPro" id="IPR002081">
    <property type="entry name" value="Cryptochrome/DNA_photolyase_1"/>
</dbReference>
<evidence type="ECO:0000313" key="9">
    <source>
        <dbReference type="EMBL" id="QGZ39667.1"/>
    </source>
</evidence>
<dbReference type="PRINTS" id="PR00147">
    <property type="entry name" value="DNAPHOTLYASE"/>
</dbReference>
<feature type="binding site" evidence="5">
    <location>
        <position position="235"/>
    </location>
    <ligand>
        <name>FAD</name>
        <dbReference type="ChEBI" id="CHEBI:57692"/>
    </ligand>
</feature>
<dbReference type="EMBL" id="VLKW01000003">
    <property type="protein sequence ID" value="TWI48574.1"/>
    <property type="molecule type" value="Genomic_DNA"/>
</dbReference>
<comment type="cofactor">
    <cofactor evidence="1">
        <name>(6R)-5,10-methylene-5,6,7,8-tetrahydrofolate</name>
        <dbReference type="ChEBI" id="CHEBI:15636"/>
    </cofactor>
</comment>
<sequence>MPKSNSGTHNGNTGALVWFRRDLRVFDHAALHHALRAGGPVHCAFVFDTPILAPLPHDDRRVAFIHASLAELAAELEALGGHLLVLHGDARDEVPRLAARLQVAAVHANEDYDPAAIARDGAVAAALQAEGRALHLYKDQVIFARDEVLSQAGKPLTVFTPYKKAWLRRLDAEPAALAPWQVEPHRAAFAPGRSQLPTLADIGFASVDLAAVGIEAGMRGGAAQFDGFVDRMAAYDTARDFPAQDGTSRLSLHLRFGTVSIRHLVRTVTALAARGQAGSGGATWLSELIWREFYQMILYFNPHVVHASFKPAFDKVQWETGAEADALFAAWCAGRTGYPLVDAAMAQLNGTGFMHNRLRMVTASFLCKDLGIDWRRGEAYFADKLVDYELASNNGGWQWAASTGCDAQPFFRIFNPVTQSEKFDPDGAFIRAWVPALGALDARAIHAPWLHGGAPGYPAPIVDHAEARGRTLERYAVVKA</sequence>
<evidence type="ECO:0000256" key="3">
    <source>
        <dbReference type="ARBA" id="ARBA00022827"/>
    </source>
</evidence>
<evidence type="ECO:0000256" key="1">
    <source>
        <dbReference type="ARBA" id="ARBA00001932"/>
    </source>
</evidence>
<dbReference type="InterPro" id="IPR018394">
    <property type="entry name" value="DNA_photolyase_1_CS_C"/>
</dbReference>
<dbReference type="InterPro" id="IPR014729">
    <property type="entry name" value="Rossmann-like_a/b/a_fold"/>
</dbReference>
<dbReference type="InterPro" id="IPR005101">
    <property type="entry name" value="Cryptochr/Photolyase_FAD-bd"/>
</dbReference>
<reference evidence="10" key="2">
    <citation type="submission" date="2019-07" db="EMBL/GenBank/DDBJ databases">
        <authorList>
            <person name="Whitman W."/>
            <person name="Huntemann M."/>
            <person name="Clum A."/>
            <person name="Pillay M."/>
            <person name="Palaniappan K."/>
            <person name="Varghese N."/>
            <person name="Mikhailova N."/>
            <person name="Stamatis D."/>
            <person name="Reddy T."/>
            <person name="Daum C."/>
            <person name="Shapiro N."/>
            <person name="Ivanova N."/>
            <person name="Kyrpides N."/>
            <person name="Woyke T."/>
        </authorList>
    </citation>
    <scope>NUCLEOTIDE SEQUENCE</scope>
    <source>
        <strain evidence="10">CGMCC 1.10685</strain>
    </source>
</reference>
<dbReference type="Proteomes" id="UP000437862">
    <property type="component" value="Chromosome"/>
</dbReference>
<dbReference type="EMBL" id="CP046904">
    <property type="protein sequence ID" value="QGZ39667.1"/>
    <property type="molecule type" value="Genomic_DNA"/>
</dbReference>
<gene>
    <name evidence="9" type="ORF">GO485_11830</name>
    <name evidence="10" type="ORF">IP92_01966</name>
</gene>
<dbReference type="SUPFAM" id="SSF52425">
    <property type="entry name" value="Cryptochrome/photolyase, N-terminal domain"/>
    <property type="match status" value="1"/>
</dbReference>
<evidence type="ECO:0000256" key="2">
    <source>
        <dbReference type="ARBA" id="ARBA00022630"/>
    </source>
</evidence>
<dbReference type="Gene3D" id="3.40.50.620">
    <property type="entry name" value="HUPs"/>
    <property type="match status" value="1"/>
</dbReference>
<dbReference type="PANTHER" id="PTHR11455">
    <property type="entry name" value="CRYPTOCHROME"/>
    <property type="match status" value="1"/>
</dbReference>
<feature type="site" description="Electron transfer via tryptophanyl radical" evidence="6">
    <location>
        <position position="374"/>
    </location>
</feature>
<dbReference type="PANTHER" id="PTHR11455:SF9">
    <property type="entry name" value="CRYPTOCHROME CIRCADIAN CLOCK 5 ISOFORM X1"/>
    <property type="match status" value="1"/>
</dbReference>
<dbReference type="Gene3D" id="1.10.579.10">
    <property type="entry name" value="DNA Cyclobutane Dipyrimidine Photolyase, subunit A, domain 3"/>
    <property type="match status" value="1"/>
</dbReference>
<dbReference type="InterPro" id="IPR006050">
    <property type="entry name" value="DNA_photolyase_N"/>
</dbReference>
<evidence type="ECO:0000259" key="8">
    <source>
        <dbReference type="PROSITE" id="PS51645"/>
    </source>
</evidence>
<organism evidence="10 11">
    <name type="scientific">Pseudoduganella flava</name>
    <dbReference type="NCBI Taxonomy" id="871742"/>
    <lineage>
        <taxon>Bacteria</taxon>
        <taxon>Pseudomonadati</taxon>
        <taxon>Pseudomonadota</taxon>
        <taxon>Betaproteobacteria</taxon>
        <taxon>Burkholderiales</taxon>
        <taxon>Oxalobacteraceae</taxon>
        <taxon>Telluria group</taxon>
        <taxon>Pseudoduganella</taxon>
    </lineage>
</organism>
<feature type="binding site" evidence="5">
    <location>
        <begin position="287"/>
        <end position="294"/>
    </location>
    <ligand>
        <name>FAD</name>
        <dbReference type="ChEBI" id="CHEBI:57692"/>
    </ligand>
</feature>
<evidence type="ECO:0000313" key="11">
    <source>
        <dbReference type="Proteomes" id="UP000315112"/>
    </source>
</evidence>
<dbReference type="PROSITE" id="PS51645">
    <property type="entry name" value="PHR_CRY_ALPHA_BETA"/>
    <property type="match status" value="1"/>
</dbReference>
<evidence type="ECO:0000256" key="7">
    <source>
        <dbReference type="RuleBase" id="RU004182"/>
    </source>
</evidence>
<dbReference type="GO" id="GO:0006139">
    <property type="term" value="P:nucleobase-containing compound metabolic process"/>
    <property type="evidence" value="ECO:0007669"/>
    <property type="project" value="UniProtKB-ARBA"/>
</dbReference>
<feature type="site" description="Electron transfer via tryptophanyl radical" evidence="6">
    <location>
        <position position="397"/>
    </location>
</feature>
<comment type="similarity">
    <text evidence="7">Belongs to the DNA photolyase family.</text>
</comment>
<dbReference type="GO" id="GO:0006950">
    <property type="term" value="P:response to stress"/>
    <property type="evidence" value="ECO:0007669"/>
    <property type="project" value="UniProtKB-ARBA"/>
</dbReference>
<dbReference type="GO" id="GO:0003677">
    <property type="term" value="F:DNA binding"/>
    <property type="evidence" value="ECO:0007669"/>
    <property type="project" value="TreeGrafter"/>
</dbReference>
<protein>
    <submittedName>
        <fullName evidence="10">Deoxyribodipyrimidine photo-lyase</fullName>
    </submittedName>
</protein>
<dbReference type="GO" id="GO:0003904">
    <property type="term" value="F:deoxyribodipyrimidine photo-lyase activity"/>
    <property type="evidence" value="ECO:0007669"/>
    <property type="project" value="TreeGrafter"/>
</dbReference>
<dbReference type="OrthoDB" id="9772484at2"/>
<keyword evidence="2 5" id="KW-0285">Flavoprotein</keyword>
<feature type="site" description="Electron transfer via tryptophanyl radical" evidence="6">
    <location>
        <position position="318"/>
    </location>
</feature>
<evidence type="ECO:0000256" key="4">
    <source>
        <dbReference type="ARBA" id="ARBA00022991"/>
    </source>
</evidence>
<dbReference type="PROSITE" id="PS00394">
    <property type="entry name" value="DNA_PHOTOLYASES_1_1"/>
    <property type="match status" value="1"/>
</dbReference>
<evidence type="ECO:0000256" key="5">
    <source>
        <dbReference type="PIRSR" id="PIRSR602081-1"/>
    </source>
</evidence>
<keyword evidence="10" id="KW-0456">Lyase</keyword>
<dbReference type="Gene3D" id="1.25.40.80">
    <property type="match status" value="1"/>
</dbReference>
<dbReference type="SUPFAM" id="SSF48173">
    <property type="entry name" value="Cryptochrome/photolyase FAD-binding domain"/>
    <property type="match status" value="1"/>
</dbReference>
<accession>A0A562PVW4</accession>
<dbReference type="Pfam" id="PF03441">
    <property type="entry name" value="FAD_binding_7"/>
    <property type="match status" value="1"/>
</dbReference>
<keyword evidence="12" id="KW-1185">Reference proteome</keyword>
<dbReference type="GO" id="GO:0009416">
    <property type="term" value="P:response to light stimulus"/>
    <property type="evidence" value="ECO:0007669"/>
    <property type="project" value="TreeGrafter"/>
</dbReference>
<feature type="binding site" evidence="5">
    <location>
        <begin position="247"/>
        <end position="251"/>
    </location>
    <ligand>
        <name>FAD</name>
        <dbReference type="ChEBI" id="CHEBI:57692"/>
    </ligand>
</feature>
<dbReference type="Proteomes" id="UP000315112">
    <property type="component" value="Unassembled WGS sequence"/>
</dbReference>
<proteinExistence type="inferred from homology"/>
<reference evidence="9 12" key="3">
    <citation type="submission" date="2019-12" db="EMBL/GenBank/DDBJ databases">
        <title>Draft Genome Sequences of Six Type Strains of the Genus Massilia.</title>
        <authorList>
            <person name="Miess H."/>
            <person name="Frediansyah A."/>
            <person name="Goeker M."/>
            <person name="Gross H."/>
        </authorList>
    </citation>
    <scope>NUCLEOTIDE SEQUENCE [LARGE SCALE GENOMIC DNA]</scope>
    <source>
        <strain evidence="9 12">DSM 26639</strain>
    </source>
</reference>
<keyword evidence="3 5" id="KW-0274">FAD</keyword>
<dbReference type="RefSeq" id="WP_145874357.1">
    <property type="nucleotide sequence ID" value="NZ_CP046904.1"/>
</dbReference>